<feature type="transmembrane region" description="Helical" evidence="4">
    <location>
        <begin position="392"/>
        <end position="415"/>
    </location>
</feature>
<feature type="domain" description="Glycosyltransferase 2-like" evidence="5">
    <location>
        <begin position="63"/>
        <end position="192"/>
    </location>
</feature>
<dbReference type="PANTHER" id="PTHR43630">
    <property type="entry name" value="POLY-BETA-1,6-N-ACETYL-D-GLUCOSAMINE SYNTHASE"/>
    <property type="match status" value="1"/>
</dbReference>
<proteinExistence type="inferred from homology"/>
<dbReference type="Gene3D" id="3.90.550.10">
    <property type="entry name" value="Spore Coat Polysaccharide Biosynthesis Protein SpsA, Chain A"/>
    <property type="match status" value="1"/>
</dbReference>
<dbReference type="SUPFAM" id="SSF53448">
    <property type="entry name" value="Nucleotide-diphospho-sugar transferases"/>
    <property type="match status" value="1"/>
</dbReference>
<sequence length="1145" mass="130795">MLEFSHIIYEVVIWLFLVYGTAVTLIYGWIGIYALGAVLRYKKENTFTDYSIIAANPNAPVFSVIAPAYNEGMTIVENVRSLLSLYYHNLEIIIVNDGSKDDSIQKLIEAYELESVAYFIQGKIETNAVRGVYKSKNPAFKKLIVVDKENGGKADALNVGVNISSGEYLVCIDVDCILEQDSILKLAKPMLEQTDKKFIACGGVIRLANNCVIENGKIVSVNMPKTLLGRTQALEYIRAFVLGRMAWSRASGLILISGAFGVFDRKIVLACGGYDKNTVGEDMELVVRMRKYMEEKNEPYEVLTIPDPLCWTEVPESKDILRKQRNRWMRGTMETLWKHRKMMFNPKYKKLGMISLPYWFFFEFLGPLIEFSGYIIFIIFLVLGIINWPFFMVLFALVISMGFLYSIYAILVDLVSHQVYTKRKDFLKLIFTAFSEPFYFHPIVVKAGVNGFIDYFKKSHGWGEMTRQGFNQSTQHLPLKERIYAILQAGLKKWGMLALVFFALFLIGVIAESLRYQYTFPKFETSAIIGHLFFENIVFALQLTFWVGILYLIINFIKEGWARILGMLTLVIVAVTQYILFLYFSESRNVLGADILYYSKEEMKQILQASGMLNFKNFALLGILITGSLVPLWIAGKTALKSIYPAIVLFIFGLAAFFIPSNIIGGKALSSESEFKQNASKSKWAYFFKSNEDNFISDHPELNDLLSGNDDFTANAEMIDKNFPFWRKENTSDFLGSYMNTSEKVPNLVFLVMEGFGHAYTSPKGYIGNFTPYLDSLSNKGLYWENSLSSAGRTFGALPSLTGSLPFGKNGFLEIEKTPENFNLYNILKANGFETGFYYGGHVSFDRYREFLKYSGVDHIVDEASFSSPYRKLPANNGESWGYEDQAVFSKMLQQQKPQNQPYFNMILTLSTHNPFLINNKDYYEKLYNQRLNSGILTPEQKKWAIAQKDQLISVLNADDAIKGFFENYSKRPDFKNTIFVITGDHSMPEITLESKIDRFHVPLLIYSPLLKESKRFHKTVSHFDIAPSILAYYRNNYKITTPSTVTWVGRGFLADSEISNAGIPMMQSKNQLIDFVSEKYYIHDGQLFTLKDMQEDASNDASAMSKINGRFNQYKSMNAQFYSTKKLMPDSVMINFKKKTKSKF</sequence>
<keyword evidence="2" id="KW-0328">Glycosyltransferase</keyword>
<evidence type="ECO:0000313" key="7">
    <source>
        <dbReference type="EMBL" id="OCA72113.1"/>
    </source>
</evidence>
<dbReference type="GO" id="GO:0016757">
    <property type="term" value="F:glycosyltransferase activity"/>
    <property type="evidence" value="ECO:0007669"/>
    <property type="project" value="UniProtKB-KW"/>
</dbReference>
<comment type="caution">
    <text evidence="7">The sequence shown here is derived from an EMBL/GenBank/DDBJ whole genome shotgun (WGS) entry which is preliminary data.</text>
</comment>
<feature type="transmembrane region" description="Helical" evidence="4">
    <location>
        <begin position="494"/>
        <end position="516"/>
    </location>
</feature>
<evidence type="ECO:0000256" key="1">
    <source>
        <dbReference type="ARBA" id="ARBA00006739"/>
    </source>
</evidence>
<evidence type="ECO:0000313" key="8">
    <source>
        <dbReference type="Proteomes" id="UP000092651"/>
    </source>
</evidence>
<accession>A0A1B8ZKI4</accession>
<feature type="transmembrane region" description="Helical" evidence="4">
    <location>
        <begin position="358"/>
        <end position="386"/>
    </location>
</feature>
<evidence type="ECO:0000256" key="3">
    <source>
        <dbReference type="ARBA" id="ARBA00022679"/>
    </source>
</evidence>
<evidence type="ECO:0000256" key="2">
    <source>
        <dbReference type="ARBA" id="ARBA00022676"/>
    </source>
</evidence>
<dbReference type="PANTHER" id="PTHR43630:SF1">
    <property type="entry name" value="POLY-BETA-1,6-N-ACETYL-D-GLUCOSAMINE SYNTHASE"/>
    <property type="match status" value="1"/>
</dbReference>
<protein>
    <submittedName>
        <fullName evidence="7">Glycosyl transferase</fullName>
    </submittedName>
</protein>
<reference evidence="7 8" key="1">
    <citation type="submission" date="2016-07" db="EMBL/GenBank/DDBJ databases">
        <authorList>
            <person name="Jeong J.-J."/>
            <person name="Kim D.W."/>
            <person name="Sang M.K."/>
            <person name="Choi I.-G."/>
            <person name="Kim K.D."/>
        </authorList>
    </citation>
    <scope>NUCLEOTIDE SEQUENCE [LARGE SCALE GENOMIC DNA]</scope>
    <source>
        <strain evidence="7 8">UTM-3</strain>
    </source>
</reference>
<dbReference type="SUPFAM" id="SSF53649">
    <property type="entry name" value="Alkaline phosphatase-like"/>
    <property type="match status" value="1"/>
</dbReference>
<dbReference type="CDD" id="cd16015">
    <property type="entry name" value="LTA_synthase"/>
    <property type="match status" value="1"/>
</dbReference>
<feature type="transmembrane region" description="Helical" evidence="4">
    <location>
        <begin position="12"/>
        <end position="35"/>
    </location>
</feature>
<feature type="transmembrane region" description="Helical" evidence="4">
    <location>
        <begin position="536"/>
        <end position="557"/>
    </location>
</feature>
<dbReference type="RefSeq" id="WP_065394340.1">
    <property type="nucleotide sequence ID" value="NZ_MAYH01000023.1"/>
</dbReference>
<comment type="similarity">
    <text evidence="1">Belongs to the glycosyltransferase 2 family.</text>
</comment>
<keyword evidence="4" id="KW-0812">Transmembrane</keyword>
<feature type="domain" description="Sulfatase N-terminal" evidence="6">
    <location>
        <begin position="746"/>
        <end position="1032"/>
    </location>
</feature>
<name>A0A1B8ZKI4_9FLAO</name>
<keyword evidence="3 7" id="KW-0808">Transferase</keyword>
<keyword evidence="8" id="KW-1185">Reference proteome</keyword>
<dbReference type="CDD" id="cd06423">
    <property type="entry name" value="CESA_like"/>
    <property type="match status" value="1"/>
</dbReference>
<dbReference type="Proteomes" id="UP000092651">
    <property type="component" value="Unassembled WGS sequence"/>
</dbReference>
<dbReference type="Gene3D" id="3.40.720.10">
    <property type="entry name" value="Alkaline Phosphatase, subunit A"/>
    <property type="match status" value="1"/>
</dbReference>
<feature type="transmembrane region" description="Helical" evidence="4">
    <location>
        <begin position="618"/>
        <end position="636"/>
    </location>
</feature>
<dbReference type="InterPro" id="IPR001173">
    <property type="entry name" value="Glyco_trans_2-like"/>
</dbReference>
<dbReference type="OrthoDB" id="9766299at2"/>
<feature type="transmembrane region" description="Helical" evidence="4">
    <location>
        <begin position="564"/>
        <end position="584"/>
    </location>
</feature>
<dbReference type="InterPro" id="IPR000917">
    <property type="entry name" value="Sulfatase_N"/>
</dbReference>
<dbReference type="EMBL" id="MAYH01000023">
    <property type="protein sequence ID" value="OCA72113.1"/>
    <property type="molecule type" value="Genomic_DNA"/>
</dbReference>
<gene>
    <name evidence="7" type="ORF">BBI01_08140</name>
</gene>
<dbReference type="Pfam" id="PF00884">
    <property type="entry name" value="Sulfatase"/>
    <property type="match status" value="1"/>
</dbReference>
<dbReference type="InterPro" id="IPR017850">
    <property type="entry name" value="Alkaline_phosphatase_core_sf"/>
</dbReference>
<evidence type="ECO:0000256" key="4">
    <source>
        <dbReference type="SAM" id="Phobius"/>
    </source>
</evidence>
<keyword evidence="4" id="KW-0472">Membrane</keyword>
<dbReference type="AlphaFoldDB" id="A0A1B8ZKI4"/>
<evidence type="ECO:0000259" key="6">
    <source>
        <dbReference type="Pfam" id="PF00884"/>
    </source>
</evidence>
<evidence type="ECO:0000259" key="5">
    <source>
        <dbReference type="Pfam" id="PF00535"/>
    </source>
</evidence>
<feature type="transmembrane region" description="Helical" evidence="4">
    <location>
        <begin position="643"/>
        <end position="664"/>
    </location>
</feature>
<keyword evidence="4" id="KW-1133">Transmembrane helix</keyword>
<dbReference type="Pfam" id="PF00535">
    <property type="entry name" value="Glycos_transf_2"/>
    <property type="match status" value="1"/>
</dbReference>
<organism evidence="7 8">
    <name type="scientific">Chryseobacterium artocarpi</name>
    <dbReference type="NCBI Taxonomy" id="1414727"/>
    <lineage>
        <taxon>Bacteria</taxon>
        <taxon>Pseudomonadati</taxon>
        <taxon>Bacteroidota</taxon>
        <taxon>Flavobacteriia</taxon>
        <taxon>Flavobacteriales</taxon>
        <taxon>Weeksellaceae</taxon>
        <taxon>Chryseobacterium group</taxon>
        <taxon>Chryseobacterium</taxon>
    </lineage>
</organism>
<dbReference type="InterPro" id="IPR029044">
    <property type="entry name" value="Nucleotide-diphossugar_trans"/>
</dbReference>